<evidence type="ECO:0000259" key="7">
    <source>
        <dbReference type="Pfam" id="PF21252"/>
    </source>
</evidence>
<dbReference type="InterPro" id="IPR036291">
    <property type="entry name" value="NAD(P)-bd_dom_sf"/>
</dbReference>
<comment type="caution">
    <text evidence="8">The sequence shown here is derived from an EMBL/GenBank/DDBJ whole genome shotgun (WGS) entry which is preliminary data.</text>
</comment>
<accession>A0A2T6FW77</accession>
<dbReference type="InterPro" id="IPR050463">
    <property type="entry name" value="Gfo/Idh/MocA_oxidrdct_glycsds"/>
</dbReference>
<dbReference type="InterPro" id="IPR049303">
    <property type="entry name" value="Glyco_hydro_109_C"/>
</dbReference>
<dbReference type="SUPFAM" id="SSF51735">
    <property type="entry name" value="NAD(P)-binding Rossmann-fold domains"/>
    <property type="match status" value="1"/>
</dbReference>
<keyword evidence="4" id="KW-0520">NAD</keyword>
<name>A0A2T6FW77_9BACL</name>
<dbReference type="Gene3D" id="3.40.50.720">
    <property type="entry name" value="NAD(P)-binding Rossmann-like Domain"/>
    <property type="match status" value="1"/>
</dbReference>
<sequence length="451" mass="50338">MGAVGWGKHALLRALPVGRRERGFGEAFRLGGTVGVRWQAGQTKQGAEVEGMGRQPVRLAIVGANRGSGISRVLQSFEDRVRLTAVCDKNEELLKPWQERYPNVRTYGDFQRLLEDPSVDAVYIASPMHLHARQSIEALLAGKHVLSEVPAAQTLEDAWELVETVERTGLHYMMAENYCFSRSSLAVKSMAEQGLFGEITYMEGGYIHDCRHLVHAPDGSLTWRGELHRAFNGMNYPTHSLGPVSQWIGSSQPGGDELKSIAVFVSKARSLQRYFDERYGSRHPGARDGYWRQGDSAVAVVQTRKDVLIALRVDWTSARPPNSTHFAVQGTEGAYVSGRYEGEGDLIWLHRRSPKAEDGQPVTWEPLKRYQPELDHPLWKRWGHEASRFRHGGGDFLVFAEFFSAIAEGRTPGVDVYDAAAWSSVFALSMESVAAGGKTIPFPDFRRRNRG</sequence>
<dbReference type="Pfam" id="PF21252">
    <property type="entry name" value="Glyco_hydro_109_C"/>
    <property type="match status" value="1"/>
</dbReference>
<evidence type="ECO:0000256" key="4">
    <source>
        <dbReference type="ARBA" id="ARBA00023027"/>
    </source>
</evidence>
<evidence type="ECO:0000259" key="6">
    <source>
        <dbReference type="Pfam" id="PF01408"/>
    </source>
</evidence>
<evidence type="ECO:0000313" key="8">
    <source>
        <dbReference type="EMBL" id="PUA36161.1"/>
    </source>
</evidence>
<proteinExistence type="inferred from homology"/>
<comment type="similarity">
    <text evidence="2">Belongs to the Gfo/Idh/MocA family. Glycosyl hydrolase 109 subfamily.</text>
</comment>
<evidence type="ECO:0000313" key="9">
    <source>
        <dbReference type="Proteomes" id="UP000244184"/>
    </source>
</evidence>
<dbReference type="AlphaFoldDB" id="A0A2T6FW77"/>
<organism evidence="8 9">
    <name type="scientific">Paenibacillus elgii</name>
    <dbReference type="NCBI Taxonomy" id="189691"/>
    <lineage>
        <taxon>Bacteria</taxon>
        <taxon>Bacillati</taxon>
        <taxon>Bacillota</taxon>
        <taxon>Bacilli</taxon>
        <taxon>Bacillales</taxon>
        <taxon>Paenibacillaceae</taxon>
        <taxon>Paenibacillus</taxon>
    </lineage>
</organism>
<gene>
    <name evidence="8" type="ORF">C8Z91_27345</name>
</gene>
<evidence type="ECO:0000256" key="2">
    <source>
        <dbReference type="ARBA" id="ARBA00009329"/>
    </source>
</evidence>
<evidence type="ECO:0008006" key="10">
    <source>
        <dbReference type="Google" id="ProtNLM"/>
    </source>
</evidence>
<feature type="domain" description="Gfo/Idh/MocA-like oxidoreductase N-terminal" evidence="6">
    <location>
        <begin position="58"/>
        <end position="174"/>
    </location>
</feature>
<reference evidence="8 9" key="1">
    <citation type="submission" date="2018-03" db="EMBL/GenBank/DDBJ databases">
        <title>Genome sequence of Paenibacillus elgii strain AC13 an antimicrobial compound producing bacteria.</title>
        <authorList>
            <person name="Kurokawa A.S."/>
            <person name="Araujo J.F."/>
            <person name="Costa R.A."/>
            <person name="Ortega D.B."/>
            <person name="Pires A.S."/>
            <person name="Pappas G.J.Jr."/>
            <person name="Franco O.L."/>
            <person name="Barreto C."/>
            <person name="Magalhaes B.S."/>
            <person name="Kruger R.H."/>
        </authorList>
    </citation>
    <scope>NUCLEOTIDE SEQUENCE [LARGE SCALE GENOMIC DNA]</scope>
    <source>
        <strain evidence="8 9">AC13</strain>
    </source>
</reference>
<dbReference type="Gene3D" id="3.30.360.10">
    <property type="entry name" value="Dihydrodipicolinate Reductase, domain 2"/>
    <property type="match status" value="1"/>
</dbReference>
<evidence type="ECO:0000256" key="5">
    <source>
        <dbReference type="ARBA" id="ARBA00023295"/>
    </source>
</evidence>
<dbReference type="PANTHER" id="PTHR43818">
    <property type="entry name" value="BCDNA.GH03377"/>
    <property type="match status" value="1"/>
</dbReference>
<comment type="cofactor">
    <cofactor evidence="1">
        <name>NAD(+)</name>
        <dbReference type="ChEBI" id="CHEBI:57540"/>
    </cofactor>
</comment>
<dbReference type="GO" id="GO:0016798">
    <property type="term" value="F:hydrolase activity, acting on glycosyl bonds"/>
    <property type="evidence" value="ECO:0007669"/>
    <property type="project" value="UniProtKB-KW"/>
</dbReference>
<evidence type="ECO:0000256" key="1">
    <source>
        <dbReference type="ARBA" id="ARBA00001911"/>
    </source>
</evidence>
<dbReference type="PANTHER" id="PTHR43818:SF1">
    <property type="entry name" value="GLYCOSYL HYDROLASE FAMILY 109 PROTEIN"/>
    <property type="match status" value="1"/>
</dbReference>
<dbReference type="SUPFAM" id="SSF55347">
    <property type="entry name" value="Glyceraldehyde-3-phosphate dehydrogenase-like, C-terminal domain"/>
    <property type="match status" value="1"/>
</dbReference>
<dbReference type="GO" id="GO:0000166">
    <property type="term" value="F:nucleotide binding"/>
    <property type="evidence" value="ECO:0007669"/>
    <property type="project" value="InterPro"/>
</dbReference>
<evidence type="ECO:0000256" key="3">
    <source>
        <dbReference type="ARBA" id="ARBA00022801"/>
    </source>
</evidence>
<dbReference type="InterPro" id="IPR000683">
    <property type="entry name" value="Gfo/Idh/MocA-like_OxRdtase_N"/>
</dbReference>
<keyword evidence="5" id="KW-0326">Glycosidase</keyword>
<keyword evidence="3" id="KW-0378">Hydrolase</keyword>
<dbReference type="Proteomes" id="UP000244184">
    <property type="component" value="Unassembled WGS sequence"/>
</dbReference>
<dbReference type="EMBL" id="PYHP01000072">
    <property type="protein sequence ID" value="PUA36161.1"/>
    <property type="molecule type" value="Genomic_DNA"/>
</dbReference>
<protein>
    <recommendedName>
        <fullName evidence="10">Gfo/Idh/MocA family oxidoreductase</fullName>
    </recommendedName>
</protein>
<dbReference type="Pfam" id="PF01408">
    <property type="entry name" value="GFO_IDH_MocA"/>
    <property type="match status" value="1"/>
</dbReference>
<feature type="domain" description="Glycosyl hydrolase 109 C-terminal" evidence="7">
    <location>
        <begin position="185"/>
        <end position="340"/>
    </location>
</feature>